<dbReference type="Gene3D" id="1.10.150.20">
    <property type="entry name" value="5' to 3' exonuclease, C-terminal subdomain"/>
    <property type="match status" value="1"/>
</dbReference>
<dbReference type="OMA" id="MRAVHQQ"/>
<keyword evidence="2" id="KW-0808">Transferase</keyword>
<feature type="region of interest" description="Disordered" evidence="6">
    <location>
        <begin position="937"/>
        <end position="956"/>
    </location>
</feature>
<feature type="compositionally biased region" description="Polar residues" evidence="6">
    <location>
        <begin position="382"/>
        <end position="396"/>
    </location>
</feature>
<dbReference type="Gene3D" id="3.30.70.370">
    <property type="match status" value="1"/>
</dbReference>
<feature type="region of interest" description="Disordered" evidence="6">
    <location>
        <begin position="1"/>
        <end position="29"/>
    </location>
</feature>
<name>A0A0N0P6B8_LEPSE</name>
<evidence type="ECO:0000256" key="5">
    <source>
        <dbReference type="ARBA" id="ARBA00049244"/>
    </source>
</evidence>
<feature type="compositionally biased region" description="Basic and acidic residues" evidence="6">
    <location>
        <begin position="425"/>
        <end position="437"/>
    </location>
</feature>
<dbReference type="SMART" id="SM00482">
    <property type="entry name" value="POLAc"/>
    <property type="match status" value="1"/>
</dbReference>
<comment type="caution">
    <text evidence="8">The sequence shown here is derived from an EMBL/GenBank/DDBJ whole genome shotgun (WGS) entry which is preliminary data.</text>
</comment>
<protein>
    <recommendedName>
        <fullName evidence="1">DNA-directed DNA polymerase</fullName>
        <ecNumber evidence="1">2.7.7.7</ecNumber>
    </recommendedName>
</protein>
<keyword evidence="4" id="KW-0239">DNA-directed DNA polymerase</keyword>
<dbReference type="InterPro" id="IPR043502">
    <property type="entry name" value="DNA/RNA_pol_sf"/>
</dbReference>
<feature type="compositionally biased region" description="Polar residues" evidence="6">
    <location>
        <begin position="79"/>
        <end position="89"/>
    </location>
</feature>
<evidence type="ECO:0000256" key="4">
    <source>
        <dbReference type="ARBA" id="ARBA00022932"/>
    </source>
</evidence>
<evidence type="ECO:0000256" key="6">
    <source>
        <dbReference type="SAM" id="MobiDB-lite"/>
    </source>
</evidence>
<dbReference type="OrthoDB" id="2320933at2759"/>
<comment type="catalytic activity">
    <reaction evidence="5">
        <text>DNA(n) + a 2'-deoxyribonucleoside 5'-triphosphate = DNA(n+1) + diphosphate</text>
        <dbReference type="Rhea" id="RHEA:22508"/>
        <dbReference type="Rhea" id="RHEA-COMP:17339"/>
        <dbReference type="Rhea" id="RHEA-COMP:17340"/>
        <dbReference type="ChEBI" id="CHEBI:33019"/>
        <dbReference type="ChEBI" id="CHEBI:61560"/>
        <dbReference type="ChEBI" id="CHEBI:173112"/>
        <dbReference type="EC" id="2.7.7.7"/>
    </reaction>
</comment>
<feature type="compositionally biased region" description="Basic residues" evidence="6">
    <location>
        <begin position="473"/>
        <end position="495"/>
    </location>
</feature>
<sequence length="1116" mass="121879">MAPKKRLVDAKMAAGAAPAPSSPAVDNPHRNTEASLLFWLHAVTDDSSVRRPAPTIHAATQDASVCSAAPSSHTLASTIHTTREPMQQQDGRRASSDSLPSDANQLQPIETLGAHRSTSEMATASANAPPLSSSRPNRHLAVHDVMPLYDALLAGQLGPVVLDVQLQGHTRLLQHPQQFKATLQGYEKQSAGPLREALRNVQPFFLLCHHAVEGRSSHSPSFSLQQVADNARVATTGTAAPPSSTPTAAVLPTQVLYTMDPSSNYPVVPLLAQLLHSPSVTKVLLHSRLLYRLLFLFLGTDRVDIQQVVDLTTWSELGRQLRPSLATMYAIPVDGVVELANVQSALPNEVRQLLEEEMCTMAQQRRPALRGWQHTNEDETDASTTEDASEDQSVVSSLYEDRSESGGNSSGSSDDDDGILNEATKVPDARDTGKCGGEEDESSGEDAVRLLHTIVPIDRQPLHSVTAASKGGSAKRPRQRPRHGHRRPGRQKRCLRLGNSSTDNGALASVYHDLKSLTMFYTEVLPKFLDNVTGTVAPSAQAHMASFASSPPSPAVRCRLSPSEWCVQRTYAEFLCEAMTYHGVFVNDSVYYGMKTALGEQLQALEDLAEHVLAVLERGSSRNPDSVQTSVAACMTAEHIRQCLARGPAAMLLTAHPKLDVSLLHALAKEAAAQQDTEGAVQLRLSCQLVCIWIAFQERTEVKQKITDMFGKVADRVQARVLEHPHDITTAASAVDRRRSPSSWSEMCFSVHPTWTLHNASTGRIFSTLPNVQNLSRKPQLTTFTVRTLHATQAQGSETPPLPYGAVDVPLAEDVERWVRLTNVDAHASALLFLEQPRWTMRHLYRAPPGCVLASFDFNQLELRVLAQLSGDATLQQHLSSSVDVLTLTTASLLQLPSADCVQPHQRQAVKVIVYGLLYGMGPKAMEERIRRLQQESPLSAQGNVDGGGDNTNRNTAGRVVPLTAHQLIARFHQVYPRVEGYLREVRQEGLHHFSVETLSGRKSLAHATDANRRKQRAVAQAIQGGAADIVLCAMRAVHQQRHTILPYLPAAPLALVMAIHDELIYAVPRIAVDAVARTVKRILENQARAMRLAVPLLVSVRVGKNCGALEEYRCE</sequence>
<evidence type="ECO:0000313" key="9">
    <source>
        <dbReference type="Proteomes" id="UP000038009"/>
    </source>
</evidence>
<feature type="region of interest" description="Disordered" evidence="6">
    <location>
        <begin position="79"/>
        <end position="104"/>
    </location>
</feature>
<evidence type="ECO:0000256" key="2">
    <source>
        <dbReference type="ARBA" id="ARBA00022679"/>
    </source>
</evidence>
<dbReference type="AlphaFoldDB" id="A0A0N0P6B8"/>
<dbReference type="InterPro" id="IPR019760">
    <property type="entry name" value="DNA-dir_DNA_pol_A_CS"/>
</dbReference>
<accession>A0A0N0P6B8</accession>
<keyword evidence="3" id="KW-0548">Nucleotidyltransferase</keyword>
<dbReference type="Pfam" id="PF00476">
    <property type="entry name" value="DNA_pol_A"/>
    <property type="match status" value="2"/>
</dbReference>
<dbReference type="VEuPathDB" id="TriTrypDB:Lsey_0108_0210"/>
<organism evidence="8 9">
    <name type="scientific">Leptomonas seymouri</name>
    <dbReference type="NCBI Taxonomy" id="5684"/>
    <lineage>
        <taxon>Eukaryota</taxon>
        <taxon>Discoba</taxon>
        <taxon>Euglenozoa</taxon>
        <taxon>Kinetoplastea</taxon>
        <taxon>Metakinetoplastina</taxon>
        <taxon>Trypanosomatida</taxon>
        <taxon>Trypanosomatidae</taxon>
        <taxon>Leishmaniinae</taxon>
        <taxon>Leptomonas</taxon>
    </lineage>
</organism>
<dbReference type="GO" id="GO:0003677">
    <property type="term" value="F:DNA binding"/>
    <property type="evidence" value="ECO:0007669"/>
    <property type="project" value="InterPro"/>
</dbReference>
<dbReference type="PANTHER" id="PTHR10133:SF62">
    <property type="entry name" value="DNA POLYMERASE THETA"/>
    <property type="match status" value="1"/>
</dbReference>
<dbReference type="EMBL" id="LJSK01000108">
    <property type="protein sequence ID" value="KPI86977.1"/>
    <property type="molecule type" value="Genomic_DNA"/>
</dbReference>
<feature type="region of interest" description="Disordered" evidence="6">
    <location>
        <begin position="365"/>
        <end position="498"/>
    </location>
</feature>
<dbReference type="InterPro" id="IPR001098">
    <property type="entry name" value="DNA-dir_DNA_pol_A_palm_dom"/>
</dbReference>
<dbReference type="SUPFAM" id="SSF56672">
    <property type="entry name" value="DNA/RNA polymerases"/>
    <property type="match status" value="1"/>
</dbReference>
<dbReference type="GO" id="GO:0006302">
    <property type="term" value="P:double-strand break repair"/>
    <property type="evidence" value="ECO:0007669"/>
    <property type="project" value="TreeGrafter"/>
</dbReference>
<dbReference type="PANTHER" id="PTHR10133">
    <property type="entry name" value="DNA POLYMERASE I"/>
    <property type="match status" value="1"/>
</dbReference>
<evidence type="ECO:0000259" key="7">
    <source>
        <dbReference type="SMART" id="SM00482"/>
    </source>
</evidence>
<gene>
    <name evidence="8" type="ORF">ABL78_3968</name>
</gene>
<feature type="compositionally biased region" description="Low complexity" evidence="6">
    <location>
        <begin position="13"/>
        <end position="24"/>
    </location>
</feature>
<proteinExistence type="predicted"/>
<dbReference type="PROSITE" id="PS00447">
    <property type="entry name" value="DNA_POLYMERASE_A"/>
    <property type="match status" value="1"/>
</dbReference>
<evidence type="ECO:0000313" key="8">
    <source>
        <dbReference type="EMBL" id="KPI86977.1"/>
    </source>
</evidence>
<evidence type="ECO:0000256" key="1">
    <source>
        <dbReference type="ARBA" id="ARBA00012417"/>
    </source>
</evidence>
<dbReference type="Proteomes" id="UP000038009">
    <property type="component" value="Unassembled WGS sequence"/>
</dbReference>
<feature type="domain" description="DNA-directed DNA polymerase family A palm" evidence="7">
    <location>
        <begin position="838"/>
        <end position="1072"/>
    </location>
</feature>
<reference evidence="8 9" key="1">
    <citation type="journal article" date="2015" name="PLoS Pathog.">
        <title>Leptomonas seymouri: Adaptations to the Dixenous Life Cycle Analyzed by Genome Sequencing, Transcriptome Profiling and Co-infection with Leishmania donovani.</title>
        <authorList>
            <person name="Kraeva N."/>
            <person name="Butenko A."/>
            <person name="Hlavacova J."/>
            <person name="Kostygov A."/>
            <person name="Myskova J."/>
            <person name="Grybchuk D."/>
            <person name="Lestinova T."/>
            <person name="Votypka J."/>
            <person name="Volf P."/>
            <person name="Opperdoes F."/>
            <person name="Flegontov P."/>
            <person name="Lukes J."/>
            <person name="Yurchenko V."/>
        </authorList>
    </citation>
    <scope>NUCLEOTIDE SEQUENCE [LARGE SCALE GENOMIC DNA]</scope>
    <source>
        <strain evidence="8 9">ATCC 30220</strain>
    </source>
</reference>
<keyword evidence="9" id="KW-1185">Reference proteome</keyword>
<dbReference type="FunFam" id="1.10.150.20:FF:000113">
    <property type="entry name" value="DNA polymerase theta, putative"/>
    <property type="match status" value="1"/>
</dbReference>
<dbReference type="InterPro" id="IPR002298">
    <property type="entry name" value="DNA_polymerase_A"/>
</dbReference>
<dbReference type="GO" id="GO:0003887">
    <property type="term" value="F:DNA-directed DNA polymerase activity"/>
    <property type="evidence" value="ECO:0007669"/>
    <property type="project" value="UniProtKB-KW"/>
</dbReference>
<feature type="region of interest" description="Disordered" evidence="6">
    <location>
        <begin position="116"/>
        <end position="136"/>
    </location>
</feature>
<dbReference type="EC" id="2.7.7.7" evidence="1"/>
<feature type="compositionally biased region" description="Polar residues" evidence="6">
    <location>
        <begin position="119"/>
        <end position="135"/>
    </location>
</feature>
<dbReference type="GO" id="GO:0006261">
    <property type="term" value="P:DNA-templated DNA replication"/>
    <property type="evidence" value="ECO:0007669"/>
    <property type="project" value="InterPro"/>
</dbReference>
<evidence type="ECO:0000256" key="3">
    <source>
        <dbReference type="ARBA" id="ARBA00022695"/>
    </source>
</evidence>